<feature type="region of interest" description="Disordered" evidence="1">
    <location>
        <begin position="597"/>
        <end position="624"/>
    </location>
</feature>
<dbReference type="GO" id="GO:0033553">
    <property type="term" value="C:rDNA heterochromatin"/>
    <property type="evidence" value="ECO:0007669"/>
    <property type="project" value="TreeGrafter"/>
</dbReference>
<dbReference type="AlphaFoldDB" id="A0A3N4HB24"/>
<feature type="region of interest" description="Disordered" evidence="1">
    <location>
        <begin position="641"/>
        <end position="718"/>
    </location>
</feature>
<dbReference type="Pfam" id="PF16761">
    <property type="entry name" value="Clr2_transil"/>
    <property type="match status" value="1"/>
</dbReference>
<evidence type="ECO:0000313" key="4">
    <source>
        <dbReference type="Proteomes" id="UP000275078"/>
    </source>
</evidence>
<dbReference type="PANTHER" id="PTHR38046:SF1">
    <property type="entry name" value="CRYPTIC LOCI REGULATOR 2"/>
    <property type="match status" value="1"/>
</dbReference>
<feature type="compositionally biased region" description="Gly residues" evidence="1">
    <location>
        <begin position="599"/>
        <end position="610"/>
    </location>
</feature>
<dbReference type="OrthoDB" id="2421327at2759"/>
<gene>
    <name evidence="3" type="ORF">BJ508DRAFT_367913</name>
</gene>
<dbReference type="Proteomes" id="UP000275078">
    <property type="component" value="Unassembled WGS sequence"/>
</dbReference>
<proteinExistence type="predicted"/>
<keyword evidence="4" id="KW-1185">Reference proteome</keyword>
<evidence type="ECO:0000313" key="3">
    <source>
        <dbReference type="EMBL" id="RPA71037.1"/>
    </source>
</evidence>
<evidence type="ECO:0000256" key="1">
    <source>
        <dbReference type="SAM" id="MobiDB-lite"/>
    </source>
</evidence>
<feature type="compositionally biased region" description="Low complexity" evidence="1">
    <location>
        <begin position="661"/>
        <end position="671"/>
    </location>
</feature>
<protein>
    <recommendedName>
        <fullName evidence="2">Cryptic loci regulator 2 N-terminal domain-containing protein</fullName>
    </recommendedName>
</protein>
<accession>A0A3N4HB24</accession>
<feature type="compositionally biased region" description="Low complexity" evidence="1">
    <location>
        <begin position="642"/>
        <end position="651"/>
    </location>
</feature>
<sequence length="749" mass="83050">MVYTNSNNNNNSTTTTTLTSSQVAANHGKTMGDFRQINAFSFTWSDGTTRINGAFNGPPDDEMVATPPPGASHYRYYQRLAESDEQALKYKMDVARLLLQKYSPAHLEFNEILYELATFPEGYRLYEYIEKEKPEGRKRFTTRKKQLVIFGHPWGPTRVYTDMQDFVEHLKWLGHDQTHNRDNCACKQCSQKPDLFAKPSHQQPATQPAPQTAAATLPATLTRPIMKPTSTLSSTVAPISRFIPVSAEFYENLRRKELDVSPLYRAGEIVWLEGTNGIWSLSIVLSPPKETKEHYTLQRFVFPPDTTPESSTLMHNVVEGRIRPFAAWTAPQCRNQEMESMNLLEVPWEDFRGREPANLELDASLLACRRAEHSYTPLDPILPRSTSQGSKEYNGIYMGAEKFWVGDLVRPEPGDRFMKDDLVYVKSIAETLNPSSGEPNVYVFGDVWRPIRVDHTAEIDLNAPQHFPMRYKYDHLRRNQVAATRNKPVTILTLIKSDASLSLIHNIRGRWYESSLYEYVVGPEAFAASINEGLLPEVIMNSYAGKPGIEKMERRFEVFAGTVKGEYVATLDYLKLPTGRTPSNSLSLQQGLQSSFPGLGQGLGSQGGGVRRQQQQSLGGPMGGSAEALIATTLAQANQLAGSGQSQHGQMSGFGGGTLVQHMESGSQHQHSSQHHHYDTSNQSIAQSMQSLGSQLGGQGLNMAGGGGGLDMDMDGAPQISDDDLLTVQAAVDSAFKGGFEDSDGFFSL</sequence>
<dbReference type="PANTHER" id="PTHR38046">
    <property type="entry name" value="CRYPTIC LOCI REGULATOR 2"/>
    <property type="match status" value="1"/>
</dbReference>
<dbReference type="EMBL" id="ML119985">
    <property type="protein sequence ID" value="RPA71037.1"/>
    <property type="molecule type" value="Genomic_DNA"/>
</dbReference>
<organism evidence="3 4">
    <name type="scientific">Ascobolus immersus RN42</name>
    <dbReference type="NCBI Taxonomy" id="1160509"/>
    <lineage>
        <taxon>Eukaryota</taxon>
        <taxon>Fungi</taxon>
        <taxon>Dikarya</taxon>
        <taxon>Ascomycota</taxon>
        <taxon>Pezizomycotina</taxon>
        <taxon>Pezizomycetes</taxon>
        <taxon>Pezizales</taxon>
        <taxon>Ascobolaceae</taxon>
        <taxon>Ascobolus</taxon>
    </lineage>
</organism>
<name>A0A3N4HB24_ASCIM</name>
<dbReference type="STRING" id="1160509.A0A3N4HB24"/>
<dbReference type="InterPro" id="IPR038986">
    <property type="entry name" value="Clr2"/>
</dbReference>
<dbReference type="GO" id="GO:0070824">
    <property type="term" value="C:SHREC complex"/>
    <property type="evidence" value="ECO:0007669"/>
    <property type="project" value="InterPro"/>
</dbReference>
<dbReference type="InterPro" id="IPR031915">
    <property type="entry name" value="Clr2_N"/>
</dbReference>
<reference evidence="3 4" key="1">
    <citation type="journal article" date="2018" name="Nat. Ecol. Evol.">
        <title>Pezizomycetes genomes reveal the molecular basis of ectomycorrhizal truffle lifestyle.</title>
        <authorList>
            <person name="Murat C."/>
            <person name="Payen T."/>
            <person name="Noel B."/>
            <person name="Kuo A."/>
            <person name="Morin E."/>
            <person name="Chen J."/>
            <person name="Kohler A."/>
            <person name="Krizsan K."/>
            <person name="Balestrini R."/>
            <person name="Da Silva C."/>
            <person name="Montanini B."/>
            <person name="Hainaut M."/>
            <person name="Levati E."/>
            <person name="Barry K.W."/>
            <person name="Belfiori B."/>
            <person name="Cichocki N."/>
            <person name="Clum A."/>
            <person name="Dockter R.B."/>
            <person name="Fauchery L."/>
            <person name="Guy J."/>
            <person name="Iotti M."/>
            <person name="Le Tacon F."/>
            <person name="Lindquist E.A."/>
            <person name="Lipzen A."/>
            <person name="Malagnac F."/>
            <person name="Mello A."/>
            <person name="Molinier V."/>
            <person name="Miyauchi S."/>
            <person name="Poulain J."/>
            <person name="Riccioni C."/>
            <person name="Rubini A."/>
            <person name="Sitrit Y."/>
            <person name="Splivallo R."/>
            <person name="Traeger S."/>
            <person name="Wang M."/>
            <person name="Zifcakova L."/>
            <person name="Wipf D."/>
            <person name="Zambonelli A."/>
            <person name="Paolocci F."/>
            <person name="Nowrousian M."/>
            <person name="Ottonello S."/>
            <person name="Baldrian P."/>
            <person name="Spatafora J.W."/>
            <person name="Henrissat B."/>
            <person name="Nagy L.G."/>
            <person name="Aury J.M."/>
            <person name="Wincker P."/>
            <person name="Grigoriev I.V."/>
            <person name="Bonfante P."/>
            <person name="Martin F.M."/>
        </authorList>
    </citation>
    <scope>NUCLEOTIDE SEQUENCE [LARGE SCALE GENOMIC DNA]</scope>
    <source>
        <strain evidence="3 4">RN42</strain>
    </source>
</reference>
<dbReference type="GO" id="GO:0031934">
    <property type="term" value="C:mating-type region heterochromatin"/>
    <property type="evidence" value="ECO:0007669"/>
    <property type="project" value="TreeGrafter"/>
</dbReference>
<feature type="domain" description="Cryptic loci regulator 2 N-terminal" evidence="2">
    <location>
        <begin position="114"/>
        <end position="189"/>
    </location>
</feature>
<evidence type="ECO:0000259" key="2">
    <source>
        <dbReference type="Pfam" id="PF16761"/>
    </source>
</evidence>
<feature type="compositionally biased region" description="Gly residues" evidence="1">
    <location>
        <begin position="695"/>
        <end position="710"/>
    </location>
</feature>
<dbReference type="GO" id="GO:0030466">
    <property type="term" value="P:silent mating-type cassette heterochromatin formation"/>
    <property type="evidence" value="ECO:0007669"/>
    <property type="project" value="TreeGrafter"/>
</dbReference>